<sequence length="348" mass="38260">MVHNKSLIFANIPTGYPVPGQDLVVKESDLDLNSVPEGSVALKNFYVSLDPYQRSRMRPANIKSYSPAFQLNSVVTNKGISEVVKSNNPDFKIGELVVGHVGTENYSVVPKERLAGFVKVDNKHNLPLSYFVGALGMPGLTAYSSFYEIGRPKEGETIFISAASGAVGQLVGQIAKREGLKVIGSVGSDEKVDFIKNELKFDEAFNYKTISNHDALKKLAPNGIDIYFENVGGEALEAALDAANLHARFIMCGMISYYNVKSKDEMYLPSNIMDIVWKRIKLQGFIVDDPDFTKYAEEHRENVSRWLRYGEIVVKETVSEGVGDAAAGFVGMLKGQNLGKGKVEHYSG</sequence>
<evidence type="ECO:0000256" key="1">
    <source>
        <dbReference type="ARBA" id="ARBA00023002"/>
    </source>
</evidence>
<dbReference type="InterPro" id="IPR036291">
    <property type="entry name" value="NAD(P)-bd_dom_sf"/>
</dbReference>
<dbReference type="Gene3D" id="3.90.180.10">
    <property type="entry name" value="Medium-chain alcohol dehydrogenases, catalytic domain"/>
    <property type="match status" value="1"/>
</dbReference>
<evidence type="ECO:0000259" key="2">
    <source>
        <dbReference type="SMART" id="SM00829"/>
    </source>
</evidence>
<keyword evidence="1" id="KW-0560">Oxidoreductase</keyword>
<organism evidence="3 4">
    <name type="scientific">Terfezia boudieri ATCC MYA-4762</name>
    <dbReference type="NCBI Taxonomy" id="1051890"/>
    <lineage>
        <taxon>Eukaryota</taxon>
        <taxon>Fungi</taxon>
        <taxon>Dikarya</taxon>
        <taxon>Ascomycota</taxon>
        <taxon>Pezizomycotina</taxon>
        <taxon>Pezizomycetes</taxon>
        <taxon>Pezizales</taxon>
        <taxon>Pezizaceae</taxon>
        <taxon>Terfezia</taxon>
    </lineage>
</organism>
<dbReference type="CDD" id="cd05288">
    <property type="entry name" value="PGDH"/>
    <property type="match status" value="1"/>
</dbReference>
<accession>A0A3N4LLI0</accession>
<dbReference type="InterPro" id="IPR011032">
    <property type="entry name" value="GroES-like_sf"/>
</dbReference>
<dbReference type="SUPFAM" id="SSF50129">
    <property type="entry name" value="GroES-like"/>
    <property type="match status" value="1"/>
</dbReference>
<protein>
    <submittedName>
        <fullName evidence="3">NAD(P)-binding protein</fullName>
    </submittedName>
</protein>
<name>A0A3N4LLI0_9PEZI</name>
<keyword evidence="4" id="KW-1185">Reference proteome</keyword>
<dbReference type="PANTHER" id="PTHR43205">
    <property type="entry name" value="PROSTAGLANDIN REDUCTASE"/>
    <property type="match status" value="1"/>
</dbReference>
<dbReference type="Gene3D" id="3.40.50.720">
    <property type="entry name" value="NAD(P)-binding Rossmann-like Domain"/>
    <property type="match status" value="1"/>
</dbReference>
<dbReference type="PANTHER" id="PTHR43205:SF7">
    <property type="entry name" value="PROSTAGLANDIN REDUCTASE 1"/>
    <property type="match status" value="1"/>
</dbReference>
<dbReference type="Proteomes" id="UP000267821">
    <property type="component" value="Unassembled WGS sequence"/>
</dbReference>
<gene>
    <name evidence="3" type="ORF">L211DRAFT_788999</name>
</gene>
<dbReference type="EMBL" id="ML121553">
    <property type="protein sequence ID" value="RPB22212.1"/>
    <property type="molecule type" value="Genomic_DNA"/>
</dbReference>
<dbReference type="Pfam" id="PF16884">
    <property type="entry name" value="ADH_N_2"/>
    <property type="match status" value="1"/>
</dbReference>
<evidence type="ECO:0000313" key="3">
    <source>
        <dbReference type="EMBL" id="RPB22212.1"/>
    </source>
</evidence>
<dbReference type="OrthoDB" id="809632at2759"/>
<dbReference type="InterPro" id="IPR041694">
    <property type="entry name" value="ADH_N_2"/>
</dbReference>
<dbReference type="SMART" id="SM00829">
    <property type="entry name" value="PKS_ER"/>
    <property type="match status" value="1"/>
</dbReference>
<dbReference type="STRING" id="1051890.A0A3N4LLI0"/>
<dbReference type="Pfam" id="PF00107">
    <property type="entry name" value="ADH_zinc_N"/>
    <property type="match status" value="1"/>
</dbReference>
<dbReference type="GO" id="GO:0016628">
    <property type="term" value="F:oxidoreductase activity, acting on the CH-CH group of donors, NAD or NADP as acceptor"/>
    <property type="evidence" value="ECO:0007669"/>
    <property type="project" value="InterPro"/>
</dbReference>
<dbReference type="SUPFAM" id="SSF51735">
    <property type="entry name" value="NAD(P)-binding Rossmann-fold domains"/>
    <property type="match status" value="1"/>
</dbReference>
<dbReference type="AlphaFoldDB" id="A0A3N4LLI0"/>
<dbReference type="InterPro" id="IPR013149">
    <property type="entry name" value="ADH-like_C"/>
</dbReference>
<dbReference type="InterPro" id="IPR045010">
    <property type="entry name" value="MDR_fam"/>
</dbReference>
<evidence type="ECO:0000313" key="4">
    <source>
        <dbReference type="Proteomes" id="UP000267821"/>
    </source>
</evidence>
<feature type="domain" description="Enoyl reductase (ER)" evidence="2">
    <location>
        <begin position="20"/>
        <end position="343"/>
    </location>
</feature>
<proteinExistence type="predicted"/>
<dbReference type="InterPro" id="IPR020843">
    <property type="entry name" value="ER"/>
</dbReference>
<dbReference type="FunFam" id="3.40.50.720:FF:000121">
    <property type="entry name" value="Prostaglandin reductase 2"/>
    <property type="match status" value="1"/>
</dbReference>
<reference evidence="3 4" key="1">
    <citation type="journal article" date="2018" name="Nat. Ecol. Evol.">
        <title>Pezizomycetes genomes reveal the molecular basis of ectomycorrhizal truffle lifestyle.</title>
        <authorList>
            <person name="Murat C."/>
            <person name="Payen T."/>
            <person name="Noel B."/>
            <person name="Kuo A."/>
            <person name="Morin E."/>
            <person name="Chen J."/>
            <person name="Kohler A."/>
            <person name="Krizsan K."/>
            <person name="Balestrini R."/>
            <person name="Da Silva C."/>
            <person name="Montanini B."/>
            <person name="Hainaut M."/>
            <person name="Levati E."/>
            <person name="Barry K.W."/>
            <person name="Belfiori B."/>
            <person name="Cichocki N."/>
            <person name="Clum A."/>
            <person name="Dockter R.B."/>
            <person name="Fauchery L."/>
            <person name="Guy J."/>
            <person name="Iotti M."/>
            <person name="Le Tacon F."/>
            <person name="Lindquist E.A."/>
            <person name="Lipzen A."/>
            <person name="Malagnac F."/>
            <person name="Mello A."/>
            <person name="Molinier V."/>
            <person name="Miyauchi S."/>
            <person name="Poulain J."/>
            <person name="Riccioni C."/>
            <person name="Rubini A."/>
            <person name="Sitrit Y."/>
            <person name="Splivallo R."/>
            <person name="Traeger S."/>
            <person name="Wang M."/>
            <person name="Zifcakova L."/>
            <person name="Wipf D."/>
            <person name="Zambonelli A."/>
            <person name="Paolocci F."/>
            <person name="Nowrousian M."/>
            <person name="Ottonello S."/>
            <person name="Baldrian P."/>
            <person name="Spatafora J.W."/>
            <person name="Henrissat B."/>
            <person name="Nagy L.G."/>
            <person name="Aury J.M."/>
            <person name="Wincker P."/>
            <person name="Grigoriev I.V."/>
            <person name="Bonfante P."/>
            <person name="Martin F.M."/>
        </authorList>
    </citation>
    <scope>NUCLEOTIDE SEQUENCE [LARGE SCALE GENOMIC DNA]</scope>
    <source>
        <strain evidence="3 4">ATCC MYA-4762</strain>
    </source>
</reference>
<dbReference type="InParanoid" id="A0A3N4LLI0"/>